<protein>
    <submittedName>
        <fullName evidence="2">Integron-associated effector binding protein</fullName>
    </submittedName>
</protein>
<dbReference type="AlphaFoldDB" id="A0A1G8F0W8"/>
<dbReference type="SMART" id="SM00871">
    <property type="entry name" value="AraC_E_bind"/>
    <property type="match status" value="1"/>
</dbReference>
<dbReference type="CDD" id="cd07818">
    <property type="entry name" value="SRPBCC_1"/>
    <property type="match status" value="1"/>
</dbReference>
<keyword evidence="3" id="KW-1185">Reference proteome</keyword>
<feature type="domain" description="AraC effector-binding" evidence="1">
    <location>
        <begin position="181"/>
        <end position="339"/>
    </location>
</feature>
<sequence length="339" mass="38161">MKAIKYVLLLLLILVIGVSIYIAVQPNSFEVTRTKTLKAPPSVVYDNVSDFKNWESWSSWIEEKPETKVTLGDTTKGVGSFYTWEDEDGIGTMTTLNTKINASITQEMQFGEFPKSDVQWKFKPNDDGSTDVTWTISGKNLPFGFKMVSAFMGGMEKQIGPHFERGLTLLDSVIQNEMKVYNINVEGITQHSGGYYLYNTASCKFSDFEKNMTAMLPKVGAYAITHNVTMAGPAFILYHKWDEENDTVMFSTCVPTNSRIITDEAEILTGKLESFTAVRTVLKGNYSNLKEAWDTTMNYIADNNLEMIEGGPMLETYLTDPMSEQNPAKWITEIYVAVK</sequence>
<dbReference type="SUPFAM" id="SSF55961">
    <property type="entry name" value="Bet v1-like"/>
    <property type="match status" value="1"/>
</dbReference>
<accession>A0A1G8F0W8</accession>
<dbReference type="Pfam" id="PF10604">
    <property type="entry name" value="Polyketide_cyc2"/>
    <property type="match status" value="1"/>
</dbReference>
<gene>
    <name evidence="2" type="ORF">SAMN04489796_104104</name>
</gene>
<dbReference type="Proteomes" id="UP000199492">
    <property type="component" value="Unassembled WGS sequence"/>
</dbReference>
<dbReference type="RefSeq" id="WP_092468190.1">
    <property type="nucleotide sequence ID" value="NZ_FNCZ01000004.1"/>
</dbReference>
<evidence type="ECO:0000313" key="3">
    <source>
        <dbReference type="Proteomes" id="UP000199492"/>
    </source>
</evidence>
<proteinExistence type="predicted"/>
<name>A0A1G8F0W8_9FLAO</name>
<dbReference type="STRING" id="262004.SAMN04489796_104104"/>
<evidence type="ECO:0000259" key="1">
    <source>
        <dbReference type="SMART" id="SM00871"/>
    </source>
</evidence>
<dbReference type="Gene3D" id="3.30.530.20">
    <property type="match status" value="1"/>
</dbReference>
<dbReference type="InterPro" id="IPR029442">
    <property type="entry name" value="GyrI-like"/>
</dbReference>
<organism evidence="2 3">
    <name type="scientific">Winogradskyella thalassocola</name>
    <dbReference type="NCBI Taxonomy" id="262004"/>
    <lineage>
        <taxon>Bacteria</taxon>
        <taxon>Pseudomonadati</taxon>
        <taxon>Bacteroidota</taxon>
        <taxon>Flavobacteriia</taxon>
        <taxon>Flavobacteriales</taxon>
        <taxon>Flavobacteriaceae</taxon>
        <taxon>Winogradskyella</taxon>
    </lineage>
</organism>
<dbReference type="InterPro" id="IPR010499">
    <property type="entry name" value="AraC_E-bd"/>
</dbReference>
<dbReference type="InterPro" id="IPR023393">
    <property type="entry name" value="START-like_dom_sf"/>
</dbReference>
<dbReference type="InterPro" id="IPR011256">
    <property type="entry name" value="Reg_factor_effector_dom_sf"/>
</dbReference>
<dbReference type="InterPro" id="IPR019587">
    <property type="entry name" value="Polyketide_cyclase/dehydratase"/>
</dbReference>
<dbReference type="Gene3D" id="3.20.80.10">
    <property type="entry name" value="Regulatory factor, effector binding domain"/>
    <property type="match status" value="1"/>
</dbReference>
<dbReference type="Pfam" id="PF06445">
    <property type="entry name" value="GyrI-like"/>
    <property type="match status" value="1"/>
</dbReference>
<evidence type="ECO:0000313" key="2">
    <source>
        <dbReference type="EMBL" id="SDH75760.1"/>
    </source>
</evidence>
<dbReference type="OrthoDB" id="9807923at2"/>
<dbReference type="SUPFAM" id="SSF55136">
    <property type="entry name" value="Probable bacterial effector-binding domain"/>
    <property type="match status" value="1"/>
</dbReference>
<dbReference type="EMBL" id="FNCZ01000004">
    <property type="protein sequence ID" value="SDH75760.1"/>
    <property type="molecule type" value="Genomic_DNA"/>
</dbReference>
<reference evidence="3" key="1">
    <citation type="submission" date="2016-10" db="EMBL/GenBank/DDBJ databases">
        <authorList>
            <person name="Varghese N."/>
            <person name="Submissions S."/>
        </authorList>
    </citation>
    <scope>NUCLEOTIDE SEQUENCE [LARGE SCALE GENOMIC DNA]</scope>
    <source>
        <strain evidence="3">DSM 15363</strain>
    </source>
</reference>